<organism evidence="1 2">
    <name type="scientific">Musa troglodytarum</name>
    <name type="common">fe'i banana</name>
    <dbReference type="NCBI Taxonomy" id="320322"/>
    <lineage>
        <taxon>Eukaryota</taxon>
        <taxon>Viridiplantae</taxon>
        <taxon>Streptophyta</taxon>
        <taxon>Embryophyta</taxon>
        <taxon>Tracheophyta</taxon>
        <taxon>Spermatophyta</taxon>
        <taxon>Magnoliopsida</taxon>
        <taxon>Liliopsida</taxon>
        <taxon>Zingiberales</taxon>
        <taxon>Musaceae</taxon>
        <taxon>Musa</taxon>
    </lineage>
</organism>
<evidence type="ECO:0000313" key="1">
    <source>
        <dbReference type="EMBL" id="URE37348.1"/>
    </source>
</evidence>
<dbReference type="OrthoDB" id="2014558at2759"/>
<sequence length="70" mass="7651">MLIQLSHLRPQNLPTLTLTTSLLFFPTAHLPGPKAASNNTAAGERIAAWLFLGVPARNESFPRWLLLNGS</sequence>
<accession>A0A9E7HUJ1</accession>
<keyword evidence="2" id="KW-1185">Reference proteome</keyword>
<proteinExistence type="predicted"/>
<protein>
    <submittedName>
        <fullName evidence="1">ATPase family associated with various cellular activities (AAA)</fullName>
    </submittedName>
</protein>
<dbReference type="AlphaFoldDB" id="A0A9E7HUJ1"/>
<reference evidence="1" key="1">
    <citation type="submission" date="2022-05" db="EMBL/GenBank/DDBJ databases">
        <title>The Musa troglodytarum L. genome provides insights into the mechanism of non-climacteric behaviour and enrichment of carotenoids.</title>
        <authorList>
            <person name="Wang J."/>
        </authorList>
    </citation>
    <scope>NUCLEOTIDE SEQUENCE</scope>
    <source>
        <tissue evidence="1">Leaf</tissue>
    </source>
</reference>
<name>A0A9E7HUJ1_9LILI</name>
<evidence type="ECO:0000313" key="2">
    <source>
        <dbReference type="Proteomes" id="UP001055439"/>
    </source>
</evidence>
<dbReference type="Proteomes" id="UP001055439">
    <property type="component" value="Chromosome 8"/>
</dbReference>
<dbReference type="EMBL" id="CP097510">
    <property type="protein sequence ID" value="URE37348.1"/>
    <property type="molecule type" value="Genomic_DNA"/>
</dbReference>
<gene>
    <name evidence="1" type="ORF">MUK42_05252</name>
</gene>